<dbReference type="EMBL" id="NUAN01000071">
    <property type="protein sequence ID" value="PEN97799.1"/>
    <property type="molecule type" value="Genomic_DNA"/>
</dbReference>
<gene>
    <name evidence="1" type="ORF">CN553_12165</name>
</gene>
<protein>
    <submittedName>
        <fullName evidence="1">Uncharacterized protein</fullName>
    </submittedName>
</protein>
<comment type="caution">
    <text evidence="1">The sequence shown here is derived from an EMBL/GenBank/DDBJ whole genome shotgun (WGS) entry which is preliminary data.</text>
</comment>
<accession>A0A9X6YMQ5</accession>
<evidence type="ECO:0000313" key="1">
    <source>
        <dbReference type="EMBL" id="PEN97799.1"/>
    </source>
</evidence>
<name>A0A9X6YMQ5_BACCE</name>
<reference evidence="1 2" key="1">
    <citation type="submission" date="2017-09" db="EMBL/GenBank/DDBJ databases">
        <title>Large-scale bioinformatics analysis of Bacillus genomes uncovers conserved roles of natural products in bacterial physiology.</title>
        <authorList>
            <consortium name="Agbiome Team Llc"/>
            <person name="Bleich R.M."/>
            <person name="Kirk G.J."/>
            <person name="Santa Maria K.C."/>
            <person name="Allen S.E."/>
            <person name="Farag S."/>
            <person name="Shank E.A."/>
            <person name="Bowers A."/>
        </authorList>
    </citation>
    <scope>NUCLEOTIDE SEQUENCE [LARGE SCALE GENOMIC DNA]</scope>
    <source>
        <strain evidence="1 2">AFS027647</strain>
    </source>
</reference>
<sequence length="84" mass="9018">MEGITEGITIKEAIELLEDGMEVTLECDGYDYEIAPADGFVGGDGMEGFISVALGNVVHDEAEHVLNKSIKFLKESGKEVTIKA</sequence>
<dbReference type="AlphaFoldDB" id="A0A9X6YMQ5"/>
<organism evidence="1 2">
    <name type="scientific">Bacillus cereus</name>
    <dbReference type="NCBI Taxonomy" id="1396"/>
    <lineage>
        <taxon>Bacteria</taxon>
        <taxon>Bacillati</taxon>
        <taxon>Bacillota</taxon>
        <taxon>Bacilli</taxon>
        <taxon>Bacillales</taxon>
        <taxon>Bacillaceae</taxon>
        <taxon>Bacillus</taxon>
        <taxon>Bacillus cereus group</taxon>
    </lineage>
</organism>
<proteinExistence type="predicted"/>
<dbReference type="Proteomes" id="UP000220691">
    <property type="component" value="Unassembled WGS sequence"/>
</dbReference>
<evidence type="ECO:0000313" key="2">
    <source>
        <dbReference type="Proteomes" id="UP000220691"/>
    </source>
</evidence>
<dbReference type="RefSeq" id="WP_098126398.1">
    <property type="nucleotide sequence ID" value="NZ_NUAN01000071.1"/>
</dbReference>